<evidence type="ECO:0000313" key="1">
    <source>
        <dbReference type="EMBL" id="GFD36217.1"/>
    </source>
</evidence>
<comment type="caution">
    <text evidence="1">The sequence shown here is derived from an EMBL/GenBank/DDBJ whole genome shotgun (WGS) entry which is preliminary data.</text>
</comment>
<protein>
    <submittedName>
        <fullName evidence="1">Uncharacterized protein</fullName>
    </submittedName>
</protein>
<organism evidence="1">
    <name type="scientific">Tanacetum cinerariifolium</name>
    <name type="common">Dalmatian daisy</name>
    <name type="synonym">Chrysanthemum cinerariifolium</name>
    <dbReference type="NCBI Taxonomy" id="118510"/>
    <lineage>
        <taxon>Eukaryota</taxon>
        <taxon>Viridiplantae</taxon>
        <taxon>Streptophyta</taxon>
        <taxon>Embryophyta</taxon>
        <taxon>Tracheophyta</taxon>
        <taxon>Spermatophyta</taxon>
        <taxon>Magnoliopsida</taxon>
        <taxon>eudicotyledons</taxon>
        <taxon>Gunneridae</taxon>
        <taxon>Pentapetalae</taxon>
        <taxon>asterids</taxon>
        <taxon>campanulids</taxon>
        <taxon>Asterales</taxon>
        <taxon>Asteraceae</taxon>
        <taxon>Asteroideae</taxon>
        <taxon>Anthemideae</taxon>
        <taxon>Anthemidinae</taxon>
        <taxon>Tanacetum</taxon>
    </lineage>
</organism>
<accession>A0A699VLY7</accession>
<dbReference type="AlphaFoldDB" id="A0A699VLY7"/>
<name>A0A699VLY7_TANCI</name>
<feature type="non-terminal residue" evidence="1">
    <location>
        <position position="1"/>
    </location>
</feature>
<sequence length="69" mass="7194">AKIERQTDAAQTGDVLRSRQIALLATTPAVNEENARHFRAGCQDGAGDVIVADGDVDGFTAYGHKAGPV</sequence>
<proteinExistence type="predicted"/>
<dbReference type="EMBL" id="BKCJ011468779">
    <property type="protein sequence ID" value="GFD36217.1"/>
    <property type="molecule type" value="Genomic_DNA"/>
</dbReference>
<gene>
    <name evidence="1" type="ORF">Tci_908186</name>
</gene>
<reference evidence="1" key="1">
    <citation type="journal article" date="2019" name="Sci. Rep.">
        <title>Draft genome of Tanacetum cinerariifolium, the natural source of mosquito coil.</title>
        <authorList>
            <person name="Yamashiro T."/>
            <person name="Shiraishi A."/>
            <person name="Satake H."/>
            <person name="Nakayama K."/>
        </authorList>
    </citation>
    <scope>NUCLEOTIDE SEQUENCE</scope>
</reference>